<feature type="transmembrane region" description="Helical" evidence="6">
    <location>
        <begin position="15"/>
        <end position="35"/>
    </location>
</feature>
<feature type="transmembrane region" description="Helical" evidence="6">
    <location>
        <begin position="276"/>
        <end position="294"/>
    </location>
</feature>
<dbReference type="GO" id="GO:0005886">
    <property type="term" value="C:plasma membrane"/>
    <property type="evidence" value="ECO:0007669"/>
    <property type="project" value="UniProtKB-SubCell"/>
</dbReference>
<proteinExistence type="predicted"/>
<feature type="transmembrane region" description="Helical" evidence="6">
    <location>
        <begin position="215"/>
        <end position="233"/>
    </location>
</feature>
<feature type="transmembrane region" description="Helical" evidence="6">
    <location>
        <begin position="47"/>
        <end position="68"/>
    </location>
</feature>
<keyword evidence="11" id="KW-1185">Reference proteome</keyword>
<evidence type="ECO:0000313" key="11">
    <source>
        <dbReference type="Proteomes" id="UP000070409"/>
    </source>
</evidence>
<dbReference type="InterPro" id="IPR036259">
    <property type="entry name" value="MFS_trans_sf"/>
</dbReference>
<reference evidence="8 11" key="1">
    <citation type="submission" date="2016-02" db="EMBL/GenBank/DDBJ databases">
        <authorList>
            <person name="Teng J.L."/>
            <person name="Tang Y."/>
            <person name="Huang Y."/>
            <person name="Guo F."/>
            <person name="Wei W."/>
            <person name="Chen J.H."/>
            <person name="Wong S.Y."/>
            <person name="Lau S.K."/>
            <person name="Woo P.C."/>
        </authorList>
    </citation>
    <scope>NUCLEOTIDE SEQUENCE [LARGE SCALE GENOMIC DNA]</scope>
    <source>
        <strain evidence="8 11">JCM 13375</strain>
    </source>
</reference>
<dbReference type="PANTHER" id="PTHR43124">
    <property type="entry name" value="PURINE EFFLUX PUMP PBUE"/>
    <property type="match status" value="1"/>
</dbReference>
<feature type="transmembrane region" description="Helical" evidence="6">
    <location>
        <begin position="245"/>
        <end position="264"/>
    </location>
</feature>
<protein>
    <recommendedName>
        <fullName evidence="7">Major facilitator superfamily (MFS) profile domain-containing protein</fullName>
    </recommendedName>
</protein>
<keyword evidence="3 6" id="KW-0812">Transmembrane</keyword>
<dbReference type="Proteomes" id="UP000070258">
    <property type="component" value="Unassembled WGS sequence"/>
</dbReference>
<dbReference type="SUPFAM" id="SSF103473">
    <property type="entry name" value="MFS general substrate transporter"/>
    <property type="match status" value="1"/>
</dbReference>
<evidence type="ECO:0000313" key="9">
    <source>
        <dbReference type="EMBL" id="KXP14772.1"/>
    </source>
</evidence>
<dbReference type="Proteomes" id="UP000070409">
    <property type="component" value="Unassembled WGS sequence"/>
</dbReference>
<evidence type="ECO:0000256" key="3">
    <source>
        <dbReference type="ARBA" id="ARBA00022692"/>
    </source>
</evidence>
<dbReference type="RefSeq" id="WP_068569383.1">
    <property type="nucleotide sequence ID" value="NZ_LSRE01000001.1"/>
</dbReference>
<dbReference type="InterPro" id="IPR020846">
    <property type="entry name" value="MFS_dom"/>
</dbReference>
<feature type="transmembrane region" description="Helical" evidence="6">
    <location>
        <begin position="300"/>
        <end position="318"/>
    </location>
</feature>
<dbReference type="EMBL" id="LSRE01000001">
    <property type="protein sequence ID" value="KXP01563.1"/>
    <property type="molecule type" value="Genomic_DNA"/>
</dbReference>
<accession>A0A138AWI1</accession>
<evidence type="ECO:0000256" key="2">
    <source>
        <dbReference type="ARBA" id="ARBA00022475"/>
    </source>
</evidence>
<evidence type="ECO:0000256" key="6">
    <source>
        <dbReference type="SAM" id="Phobius"/>
    </source>
</evidence>
<feature type="transmembrane region" description="Helical" evidence="6">
    <location>
        <begin position="80"/>
        <end position="98"/>
    </location>
</feature>
<organism evidence="9 10">
    <name type="scientific">Tsukamurella pseudospumae</name>
    <dbReference type="NCBI Taxonomy" id="239498"/>
    <lineage>
        <taxon>Bacteria</taxon>
        <taxon>Bacillati</taxon>
        <taxon>Actinomycetota</taxon>
        <taxon>Actinomycetes</taxon>
        <taxon>Mycobacteriales</taxon>
        <taxon>Tsukamurellaceae</taxon>
        <taxon>Tsukamurella</taxon>
    </lineage>
</organism>
<name>A0A138AWI1_9ACTN</name>
<feature type="transmembrane region" description="Helical" evidence="6">
    <location>
        <begin position="338"/>
        <end position="359"/>
    </location>
</feature>
<comment type="caution">
    <text evidence="9">The sequence shown here is derived from an EMBL/GenBank/DDBJ whole genome shotgun (WGS) entry which is preliminary data.</text>
</comment>
<evidence type="ECO:0000313" key="8">
    <source>
        <dbReference type="EMBL" id="KXP01563.1"/>
    </source>
</evidence>
<keyword evidence="5 6" id="KW-0472">Membrane</keyword>
<dbReference type="AlphaFoldDB" id="A0A138AWI1"/>
<dbReference type="InterPro" id="IPR050189">
    <property type="entry name" value="MFS_Efflux_Transporters"/>
</dbReference>
<dbReference type="STRING" id="239498.AXK60_02505"/>
<evidence type="ECO:0000256" key="4">
    <source>
        <dbReference type="ARBA" id="ARBA00022989"/>
    </source>
</evidence>
<sequence>MSTPTVLAPARPRVAGAYLLLFLIGAETFLISPLLPTITAALHTSVAVAANATTAYVLVYAVASPLLGSVSDRIGRRTPLLVGAALFLVANLGCALAPDVAVLIAARAVGGLGAALAGPSIWAYLADSAPDPESIGRYMSRGMAFFSSGQVIGIPVGAGLAAALGWQFSFVALAAGTAAAIAVLARAVPRARPGGTAPSLQEGLRVALDRRVGPILALTFVVQAFSLGAYAYAGQILHERLGWSAGALGLVGVLVGLGSVTGALLGGRLTRSGLPLAARLTVWIAVIGVGLGAFALSHGAAPALIALLVWFVGSGGFVTEQQTALALAAGDRRASASAWNTSAMHAGTAIGVLLLGAIVTGARG</sequence>
<evidence type="ECO:0000256" key="5">
    <source>
        <dbReference type="ARBA" id="ARBA00023136"/>
    </source>
</evidence>
<comment type="subcellular location">
    <subcellularLocation>
        <location evidence="1">Cell membrane</location>
        <topology evidence="1">Multi-pass membrane protein</topology>
    </subcellularLocation>
</comment>
<keyword evidence="4 6" id="KW-1133">Transmembrane helix</keyword>
<evidence type="ECO:0000256" key="1">
    <source>
        <dbReference type="ARBA" id="ARBA00004651"/>
    </source>
</evidence>
<keyword evidence="2" id="KW-1003">Cell membrane</keyword>
<evidence type="ECO:0000313" key="10">
    <source>
        <dbReference type="Proteomes" id="UP000070258"/>
    </source>
</evidence>
<reference evidence="10" key="2">
    <citation type="submission" date="2016-02" db="EMBL/GenBank/DDBJ databases">
        <authorList>
            <person name="Wen L."/>
            <person name="He K."/>
            <person name="Yang H."/>
        </authorList>
    </citation>
    <scope>NUCLEOTIDE SEQUENCE [LARGE SCALE GENOMIC DNA]</scope>
    <source>
        <strain evidence="10">JCM 15929</strain>
    </source>
</reference>
<evidence type="ECO:0000259" key="7">
    <source>
        <dbReference type="PROSITE" id="PS50850"/>
    </source>
</evidence>
<feature type="domain" description="Major facilitator superfamily (MFS) profile" evidence="7">
    <location>
        <begin position="13"/>
        <end position="364"/>
    </location>
</feature>
<dbReference type="Pfam" id="PF07690">
    <property type="entry name" value="MFS_1"/>
    <property type="match status" value="1"/>
</dbReference>
<reference evidence="9" key="3">
    <citation type="submission" date="2016-02" db="EMBL/GenBank/DDBJ databases">
        <authorList>
            <person name="Teng J.L."/>
            <person name="Yang Y."/>
            <person name="Huang Y."/>
            <person name="Guo F."/>
            <person name="Wei W."/>
            <person name="Chen J.H."/>
            <person name="Wong S.Y."/>
            <person name="Lau S.K."/>
            <person name="Woo P.C."/>
        </authorList>
    </citation>
    <scope>NUCLEOTIDE SEQUENCE</scope>
    <source>
        <strain evidence="9">JCM 15929</strain>
    </source>
</reference>
<feature type="transmembrane region" description="Helical" evidence="6">
    <location>
        <begin position="164"/>
        <end position="185"/>
    </location>
</feature>
<dbReference type="PROSITE" id="PS50850">
    <property type="entry name" value="MFS"/>
    <property type="match status" value="1"/>
</dbReference>
<dbReference type="PANTHER" id="PTHR43124:SF3">
    <property type="entry name" value="CHLORAMPHENICOL EFFLUX PUMP RV0191"/>
    <property type="match status" value="1"/>
</dbReference>
<dbReference type="EMBL" id="LSRF01000001">
    <property type="protein sequence ID" value="KXP14772.1"/>
    <property type="molecule type" value="Genomic_DNA"/>
</dbReference>
<gene>
    <name evidence="9" type="ORF">AXK60_02505</name>
    <name evidence="8" type="ORF">AXK61_01820</name>
</gene>
<dbReference type="InterPro" id="IPR011701">
    <property type="entry name" value="MFS"/>
</dbReference>
<dbReference type="GO" id="GO:0022857">
    <property type="term" value="F:transmembrane transporter activity"/>
    <property type="evidence" value="ECO:0007669"/>
    <property type="project" value="InterPro"/>
</dbReference>
<dbReference type="Gene3D" id="1.20.1250.20">
    <property type="entry name" value="MFS general substrate transporter like domains"/>
    <property type="match status" value="1"/>
</dbReference>